<proteinExistence type="predicted"/>
<gene>
    <name evidence="1" type="ORF">FOB64_006025</name>
</gene>
<name>A0A8H6BV68_CANAX</name>
<sequence length="82" mass="9749">MFANKCDISFSFDIEEINQYDTIFDSNDIVYLNKEEIQHLPGDIFCKLWSKISGKELEGSIEEDQVEYCVYAYHRNVWVKSR</sequence>
<reference evidence="1 2" key="1">
    <citation type="submission" date="2020-03" db="EMBL/GenBank/DDBJ databases">
        <title>FDA dAtabase for Regulatory Grade micrObial Sequences (FDA-ARGOS): Supporting development and validation of Infectious Disease Dx tests.</title>
        <authorList>
            <person name="Campos J."/>
            <person name="Goldberg B."/>
            <person name="Tallon L."/>
            <person name="Sadzewicz L."/>
            <person name="Vavikolanu K."/>
            <person name="Mehta A."/>
            <person name="Aluvathingal J."/>
            <person name="Nadendla S."/>
            <person name="Nandy P."/>
            <person name="Geyer C."/>
            <person name="Yan Y."/>
            <person name="Sichtig H."/>
        </authorList>
    </citation>
    <scope>NUCLEOTIDE SEQUENCE [LARGE SCALE GENOMIC DNA]</scope>
    <source>
        <strain evidence="1 2">FDAARGOS_656</strain>
    </source>
</reference>
<organism evidence="1 2">
    <name type="scientific">Candida albicans</name>
    <name type="common">Yeast</name>
    <dbReference type="NCBI Taxonomy" id="5476"/>
    <lineage>
        <taxon>Eukaryota</taxon>
        <taxon>Fungi</taxon>
        <taxon>Dikarya</taxon>
        <taxon>Ascomycota</taxon>
        <taxon>Saccharomycotina</taxon>
        <taxon>Pichiomycetes</taxon>
        <taxon>Debaryomycetaceae</taxon>
        <taxon>Candida/Lodderomyces clade</taxon>
        <taxon>Candida</taxon>
    </lineage>
</organism>
<dbReference type="EMBL" id="JABWAD010000061">
    <property type="protein sequence ID" value="KAF6063002.1"/>
    <property type="molecule type" value="Genomic_DNA"/>
</dbReference>
<evidence type="ECO:0000313" key="1">
    <source>
        <dbReference type="EMBL" id="KAF6063002.1"/>
    </source>
</evidence>
<comment type="caution">
    <text evidence="1">The sequence shown here is derived from an EMBL/GenBank/DDBJ whole genome shotgun (WGS) entry which is preliminary data.</text>
</comment>
<dbReference type="AlphaFoldDB" id="A0A8H6BV68"/>
<protein>
    <submittedName>
        <fullName evidence="1">Uncharacterized protein</fullName>
    </submittedName>
</protein>
<evidence type="ECO:0000313" key="2">
    <source>
        <dbReference type="Proteomes" id="UP000536275"/>
    </source>
</evidence>
<accession>A0A8H6BV68</accession>
<dbReference type="Proteomes" id="UP000536275">
    <property type="component" value="Unassembled WGS sequence"/>
</dbReference>